<dbReference type="GO" id="GO:0003723">
    <property type="term" value="F:RNA binding"/>
    <property type="evidence" value="ECO:0007669"/>
    <property type="project" value="InterPro"/>
</dbReference>
<evidence type="ECO:0000256" key="4">
    <source>
        <dbReference type="ARBA" id="ARBA00022741"/>
    </source>
</evidence>
<dbReference type="NCBIfam" id="TIGR00475">
    <property type="entry name" value="selB"/>
    <property type="match status" value="1"/>
</dbReference>
<name>A0A3P5X9Y0_9RHOB</name>
<gene>
    <name evidence="10" type="primary">selB</name>
    <name evidence="10" type="ORF">XINFAN_02910</name>
</gene>
<dbReference type="InterPro" id="IPR000795">
    <property type="entry name" value="T_Tr_GTP-bd_dom"/>
</dbReference>
<evidence type="ECO:0000256" key="2">
    <source>
        <dbReference type="ARBA" id="ARBA00015953"/>
    </source>
</evidence>
<keyword evidence="4" id="KW-0547">Nucleotide-binding</keyword>
<dbReference type="GO" id="GO:0005829">
    <property type="term" value="C:cytosol"/>
    <property type="evidence" value="ECO:0007669"/>
    <property type="project" value="TreeGrafter"/>
</dbReference>
<evidence type="ECO:0000256" key="3">
    <source>
        <dbReference type="ARBA" id="ARBA00022490"/>
    </source>
</evidence>
<keyword evidence="10" id="KW-0251">Elongation factor</keyword>
<dbReference type="InterPro" id="IPR015191">
    <property type="entry name" value="SelB_WHD4"/>
</dbReference>
<dbReference type="CDD" id="cd15491">
    <property type="entry name" value="selB_III"/>
    <property type="match status" value="1"/>
</dbReference>
<keyword evidence="5" id="KW-0648">Protein biosynthesis</keyword>
<dbReference type="GO" id="GO:0001514">
    <property type="term" value="P:selenocysteine incorporation"/>
    <property type="evidence" value="ECO:0007669"/>
    <property type="project" value="InterPro"/>
</dbReference>
<dbReference type="Gene3D" id="1.10.10.10">
    <property type="entry name" value="Winged helix-like DNA-binding domain superfamily/Winged helix DNA-binding domain"/>
    <property type="match status" value="3"/>
</dbReference>
<dbReference type="InterPro" id="IPR036388">
    <property type="entry name" value="WH-like_DNA-bd_sf"/>
</dbReference>
<reference evidence="10 11" key="1">
    <citation type="submission" date="2018-11" db="EMBL/GenBank/DDBJ databases">
        <authorList>
            <person name="Criscuolo A."/>
        </authorList>
    </citation>
    <scope>NUCLEOTIDE SEQUENCE [LARGE SCALE GENOMIC DNA]</scope>
    <source>
        <strain evidence="10">ACIP111625</strain>
    </source>
</reference>
<dbReference type="Pfam" id="PF09106">
    <property type="entry name" value="WHD_2nd_SelB"/>
    <property type="match status" value="1"/>
</dbReference>
<sequence length="634" mass="67706">MIIGTAGHIDHGKTALVRALTGQDTDRLAEEKARGITIELGFAYADLGGGAITGFIDVPGHERLVHTMLAGAGGIDFALLVVAADDGIMPQTREHLAILDLLGLTRGAVALTKADLADGPRRAEVTAQIRAALAGSGLADAPVIPVSSLTGEGIAGLRALLAEAEAATTLRRAGGGFRLAVDRSFTLAGTGTVVTGTVLSGRITPGETVTISPKEGLSARIRGVHAQNREAGEGRAGQRCALNLAGENIHKEAIHRGDVVLTPGLHAPTDRIDADLTVLGSEPKPLGTWFPARLHSHSFECGARIVPLADPIVPGASGLVQLVLDRPIAAALGDRFVLRDVSASRTIGGGRFLDLRAPARKRRAPERLAWLTAARPEDPAEALRGQLEIAPVDLPGFLRDRALLPAAGPALTVAAGAQMIGPLALSAARLCGLREGLAATLAQFHDDNPDLPGMGRERLRLALTPRLPKDVFLTFLRQETDAGRAAPDGAFVRLPGHEVRLSPEDEALLNRILPALLGEARFRPPRVRDFADAFGVDEREIRRVMRHSQKMGRTDQIAHDHFFAREVTREMVAILHDLEEATEGGWFTAPAFRDRVQNGRKVAIGILDFFDRHGLTLRRGDLRRINPHRADLFD</sequence>
<proteinExistence type="predicted"/>
<dbReference type="InterPro" id="IPR009001">
    <property type="entry name" value="Transl_elong_EF1A/Init_IF2_C"/>
</dbReference>
<evidence type="ECO:0000256" key="6">
    <source>
        <dbReference type="ARBA" id="ARBA00023134"/>
    </source>
</evidence>
<dbReference type="InterPro" id="IPR057335">
    <property type="entry name" value="Beta-barrel_SelB"/>
</dbReference>
<dbReference type="Pfam" id="PF09107">
    <property type="entry name" value="WHD_3rd_SelB"/>
    <property type="match status" value="1"/>
</dbReference>
<dbReference type="PANTHER" id="PTHR43721:SF22">
    <property type="entry name" value="ELONGATION FACTOR TU, MITOCHONDRIAL"/>
    <property type="match status" value="1"/>
</dbReference>
<dbReference type="SUPFAM" id="SSF50447">
    <property type="entry name" value="Translation proteins"/>
    <property type="match status" value="1"/>
</dbReference>
<evidence type="ECO:0000256" key="1">
    <source>
        <dbReference type="ARBA" id="ARBA00004496"/>
    </source>
</evidence>
<dbReference type="AlphaFoldDB" id="A0A3P5X9Y0"/>
<accession>A0A3P5X9Y0</accession>
<keyword evidence="6" id="KW-0342">GTP-binding</keyword>
<dbReference type="InterPro" id="IPR036390">
    <property type="entry name" value="WH_DNA-bd_sf"/>
</dbReference>
<evidence type="ECO:0000256" key="8">
    <source>
        <dbReference type="ARBA" id="ARBA00031615"/>
    </source>
</evidence>
<organism evidence="10 11">
    <name type="scientific">Pseudogemmobacter humi</name>
    <dbReference type="NCBI Taxonomy" id="2483812"/>
    <lineage>
        <taxon>Bacteria</taxon>
        <taxon>Pseudomonadati</taxon>
        <taxon>Pseudomonadota</taxon>
        <taxon>Alphaproteobacteria</taxon>
        <taxon>Rhodobacterales</taxon>
        <taxon>Paracoccaceae</taxon>
        <taxon>Pseudogemmobacter</taxon>
    </lineage>
</organism>
<dbReference type="InterPro" id="IPR027417">
    <property type="entry name" value="P-loop_NTPase"/>
</dbReference>
<evidence type="ECO:0000256" key="7">
    <source>
        <dbReference type="ARBA" id="ARBA00025526"/>
    </source>
</evidence>
<evidence type="ECO:0000256" key="5">
    <source>
        <dbReference type="ARBA" id="ARBA00022917"/>
    </source>
</evidence>
<dbReference type="GO" id="GO:0005525">
    <property type="term" value="F:GTP binding"/>
    <property type="evidence" value="ECO:0007669"/>
    <property type="project" value="UniProtKB-KW"/>
</dbReference>
<dbReference type="OrthoDB" id="9803139at2"/>
<dbReference type="EMBL" id="UXAW01000085">
    <property type="protein sequence ID" value="VDC31510.1"/>
    <property type="molecule type" value="Genomic_DNA"/>
</dbReference>
<comment type="function">
    <text evidence="7">Translation factor necessary for the incorporation of selenocysteine into proteins. It probably replaces EF-Tu for the insertion of selenocysteine directed by the UGA codon. SelB binds GTP and GDP.</text>
</comment>
<dbReference type="Gene3D" id="2.40.30.10">
    <property type="entry name" value="Translation factors"/>
    <property type="match status" value="1"/>
</dbReference>
<dbReference type="Pfam" id="PF25461">
    <property type="entry name" value="Beta-barrel_SelB"/>
    <property type="match status" value="1"/>
</dbReference>
<dbReference type="InterPro" id="IPR009000">
    <property type="entry name" value="Transl_B-barrel_sf"/>
</dbReference>
<dbReference type="Proteomes" id="UP000277498">
    <property type="component" value="Unassembled WGS sequence"/>
</dbReference>
<dbReference type="GO" id="GO:0003746">
    <property type="term" value="F:translation elongation factor activity"/>
    <property type="evidence" value="ECO:0007669"/>
    <property type="project" value="UniProtKB-KW"/>
</dbReference>
<dbReference type="InterPro" id="IPR050055">
    <property type="entry name" value="EF-Tu_GTPase"/>
</dbReference>
<dbReference type="SUPFAM" id="SSF50465">
    <property type="entry name" value="EF-Tu/eEF-1alpha/eIF2-gamma C-terminal domain"/>
    <property type="match status" value="1"/>
</dbReference>
<dbReference type="InterPro" id="IPR015190">
    <property type="entry name" value="Elong_fac_SelB-wing-hlx_typ-2"/>
</dbReference>
<keyword evidence="11" id="KW-1185">Reference proteome</keyword>
<dbReference type="InterPro" id="IPR004161">
    <property type="entry name" value="EFTu-like_2"/>
</dbReference>
<dbReference type="PANTHER" id="PTHR43721">
    <property type="entry name" value="ELONGATION FACTOR TU-RELATED"/>
    <property type="match status" value="1"/>
</dbReference>
<evidence type="ECO:0000259" key="9">
    <source>
        <dbReference type="PROSITE" id="PS51722"/>
    </source>
</evidence>
<dbReference type="RefSeq" id="WP_124087636.1">
    <property type="nucleotide sequence ID" value="NZ_UXAW01000085.1"/>
</dbReference>
<dbReference type="Pfam" id="PF03144">
    <property type="entry name" value="GTP_EFTU_D2"/>
    <property type="match status" value="1"/>
</dbReference>
<dbReference type="Pfam" id="PF00009">
    <property type="entry name" value="GTP_EFTU"/>
    <property type="match status" value="1"/>
</dbReference>
<comment type="subcellular location">
    <subcellularLocation>
        <location evidence="1">Cytoplasm</location>
    </subcellularLocation>
</comment>
<evidence type="ECO:0000313" key="11">
    <source>
        <dbReference type="Proteomes" id="UP000277498"/>
    </source>
</evidence>
<dbReference type="GO" id="GO:0003924">
    <property type="term" value="F:GTPase activity"/>
    <property type="evidence" value="ECO:0007669"/>
    <property type="project" value="InterPro"/>
</dbReference>
<dbReference type="InterPro" id="IPR004535">
    <property type="entry name" value="Transl_elong_SelB"/>
</dbReference>
<dbReference type="SUPFAM" id="SSF52540">
    <property type="entry name" value="P-loop containing nucleoside triphosphate hydrolases"/>
    <property type="match status" value="1"/>
</dbReference>
<dbReference type="GO" id="GO:0004020">
    <property type="term" value="F:adenylylsulfate kinase activity"/>
    <property type="evidence" value="ECO:0007669"/>
    <property type="project" value="UniProtKB-EC"/>
</dbReference>
<dbReference type="SUPFAM" id="SSF46785">
    <property type="entry name" value="Winged helix' DNA-binding domain"/>
    <property type="match status" value="3"/>
</dbReference>
<dbReference type="Gene3D" id="3.40.50.300">
    <property type="entry name" value="P-loop containing nucleotide triphosphate hydrolases"/>
    <property type="match status" value="1"/>
</dbReference>
<dbReference type="PROSITE" id="PS51722">
    <property type="entry name" value="G_TR_2"/>
    <property type="match status" value="1"/>
</dbReference>
<dbReference type="CDD" id="cd04171">
    <property type="entry name" value="SelB"/>
    <property type="match status" value="1"/>
</dbReference>
<feature type="domain" description="Tr-type G" evidence="9">
    <location>
        <begin position="1"/>
        <end position="171"/>
    </location>
</feature>
<evidence type="ECO:0000313" key="10">
    <source>
        <dbReference type="EMBL" id="VDC31510.1"/>
    </source>
</evidence>
<keyword evidence="3" id="KW-0963">Cytoplasm</keyword>
<protein>
    <recommendedName>
        <fullName evidence="2">Selenocysteine-specific elongation factor</fullName>
    </recommendedName>
    <alternativeName>
        <fullName evidence="8">SelB translation factor</fullName>
    </alternativeName>
</protein>